<keyword evidence="5 10" id="KW-0396">Initiation factor</keyword>
<comment type="function">
    <text evidence="9 10 11">One of the essential components for the initiation of protein synthesis. Protects formylmethionyl-tRNA from spontaneous hydrolysis and promotes its binding to the 30S ribosomal subunits. Also involved in the hydrolysis of GTP during the formation of the 70S ribosomal complex.</text>
</comment>
<dbReference type="GO" id="GO:0003743">
    <property type="term" value="F:translation initiation factor activity"/>
    <property type="evidence" value="ECO:0007669"/>
    <property type="project" value="UniProtKB-UniRule"/>
</dbReference>
<evidence type="ECO:0000256" key="3">
    <source>
        <dbReference type="ARBA" id="ARBA00020675"/>
    </source>
</evidence>
<feature type="compositionally biased region" description="Basic and acidic residues" evidence="12">
    <location>
        <begin position="102"/>
        <end position="112"/>
    </location>
</feature>
<evidence type="ECO:0000256" key="2">
    <source>
        <dbReference type="ARBA" id="ARBA00007733"/>
    </source>
</evidence>
<dbReference type="FunFam" id="2.40.30.10:FF:000054">
    <property type="entry name" value="Translation initiation factor IF-2"/>
    <property type="match status" value="1"/>
</dbReference>
<evidence type="ECO:0000259" key="13">
    <source>
        <dbReference type="PROSITE" id="PS51722"/>
    </source>
</evidence>
<feature type="region of interest" description="Disordered" evidence="12">
    <location>
        <begin position="262"/>
        <end position="497"/>
    </location>
</feature>
<feature type="binding site" evidence="10">
    <location>
        <begin position="609"/>
        <end position="616"/>
    </location>
    <ligand>
        <name>GTP</name>
        <dbReference type="ChEBI" id="CHEBI:37565"/>
    </ligand>
</feature>
<dbReference type="InterPro" id="IPR023115">
    <property type="entry name" value="TIF_IF2_dom3"/>
</dbReference>
<evidence type="ECO:0000256" key="7">
    <source>
        <dbReference type="ARBA" id="ARBA00022917"/>
    </source>
</evidence>
<dbReference type="InterPro" id="IPR000795">
    <property type="entry name" value="T_Tr_GTP-bd_dom"/>
</dbReference>
<dbReference type="RefSeq" id="WP_114066939.1">
    <property type="nucleotide sequence ID" value="NZ_CP030850.1"/>
</dbReference>
<sequence length="1101" mass="120518">MSEEKSMRLSQAARILNRSHAAVASILGAKGFKVDNNPNTKLNAEQLEFLSKEFKVDALLGGIAPKKEEPAAPQPKSEDSPVLYFRTSQSAANAPKPVVSEPKPEKEEKLPESELPETPIIGLKVVGKIDLDAPKATINVPVSAPPKPEEEPKLVPPIVEEKKPEVVVEEKKPEVVEKKPEVVVEEKKIEEIPVAEKPVEDKKPEVPMLEPVKEVALPVVETKVEVILPVEAAPVPEIKPIEELPKAEPKVEPIIEPKVEVVQEPVVELKPAPQPKPKEEPVKPQPFTPRTERPQQQPTKVKQPEPPKEVPAPEPEPEPVLIEAKGETLKGLTILGKIELPTERRGGDGGNRDKDKDKKRKRKRLRKGEKVTDNAPAANPNNPANKGKQNQNDRPITQYQHGQRDGSKTSAPANTPPNANATPNTTAPNANTAGGAAKKGPATNNTNTNANKKGGNGRRERKDEISDKEVADSIKATYARLSGTTSGKNFGADKRRERRRLRADAAEERMMQEQEDAKVLKVTEFISANELSSLMDVSVQEVISVCLSMGMFVSINQRLDAESITLIADEFGYEVEFISAEEEIQGDVKVEVDAEEDLLERAPIVTIMGHVDHGKTSLLDYIRRTRVAAGEAGGITQHIGAYSVKTDGGRRIAFLDTPGHEAFTAMRARGAKLTDVVIIVIAADDSIMPQTREAINHAQNANVPIVFAFSKIDKPGANTEKIREALANMNILVEEWGGKYQTQEISSKSGVGIPDLMEKVLLEADLLELKANPNRRASGTVVEASLDKGRGYVATILVQTGTLKVGDVILAGAHFGRVRAMFDATGARLKEAGPSTPVQLLGLNGAPQAGDKFNVMENEREAREIANKREQIMREQTIRTRKHITLEEIGRRKAIGTFKELNIIVKGDVDGSVEALSDSLLKLSTEEVQVNIINKAVGQIAESDINLAIASDAIIVGFQVRPSNNAKKLAEQEQIEIRLYSVIYDAINEVKDAMAGMLEPTMEEAIVGNAEVREVFKISKIGTVAGTYVTDGIIKRNNKVRVIRDFIVVHEGDISQLKRYKDDVNEVKSGFEFGLSIRGFNDIQVGDIVESFEMKEVKRTL</sequence>
<dbReference type="KEGG" id="run:DR864_10590"/>
<dbReference type="CDD" id="cd03702">
    <property type="entry name" value="IF2_mtIF2_II"/>
    <property type="match status" value="1"/>
</dbReference>
<feature type="compositionally biased region" description="Basic and acidic residues" evidence="12">
    <location>
        <begin position="457"/>
        <end position="472"/>
    </location>
</feature>
<reference evidence="14 15" key="1">
    <citation type="submission" date="2018-07" db="EMBL/GenBank/DDBJ databases">
        <title>Genome sequencing of Runella.</title>
        <authorList>
            <person name="Baek M.-G."/>
            <person name="Yi H."/>
        </authorList>
    </citation>
    <scope>NUCLEOTIDE SEQUENCE [LARGE SCALE GENOMIC DNA]</scope>
    <source>
        <strain evidence="14 15">HYN0085</strain>
    </source>
</reference>
<comment type="caution">
    <text evidence="10">Lacks conserved residue(s) required for the propagation of feature annotation.</text>
</comment>
<feature type="compositionally biased region" description="Basic and acidic residues" evidence="12">
    <location>
        <begin position="147"/>
        <end position="157"/>
    </location>
</feature>
<dbReference type="InterPro" id="IPR000178">
    <property type="entry name" value="TF_IF2_bacterial-like"/>
</dbReference>
<evidence type="ECO:0000313" key="15">
    <source>
        <dbReference type="Proteomes" id="UP000251993"/>
    </source>
</evidence>
<feature type="compositionally biased region" description="Low complexity" evidence="12">
    <location>
        <begin position="262"/>
        <end position="271"/>
    </location>
</feature>
<dbReference type="SUPFAM" id="SSF52156">
    <property type="entry name" value="Initiation factor IF2/eIF5b, domain 3"/>
    <property type="match status" value="1"/>
</dbReference>
<evidence type="ECO:0000256" key="10">
    <source>
        <dbReference type="HAMAP-Rule" id="MF_00100"/>
    </source>
</evidence>
<dbReference type="Pfam" id="PF11987">
    <property type="entry name" value="IF-2"/>
    <property type="match status" value="1"/>
</dbReference>
<dbReference type="Gene3D" id="3.40.50.10050">
    <property type="entry name" value="Translation initiation factor IF- 2, domain 3"/>
    <property type="match status" value="1"/>
</dbReference>
<dbReference type="AlphaFoldDB" id="A0A344THN3"/>
<feature type="region of interest" description="Disordered" evidence="12">
    <location>
        <begin position="86"/>
        <end position="115"/>
    </location>
</feature>
<keyword evidence="8 10" id="KW-0342">GTP-binding</keyword>
<dbReference type="InterPro" id="IPR053905">
    <property type="entry name" value="EF-G-like_DII"/>
</dbReference>
<evidence type="ECO:0000256" key="1">
    <source>
        <dbReference type="ARBA" id="ARBA00004496"/>
    </source>
</evidence>
<dbReference type="NCBIfam" id="TIGR00487">
    <property type="entry name" value="IF-2"/>
    <property type="match status" value="1"/>
</dbReference>
<feature type="binding site" evidence="10">
    <location>
        <begin position="710"/>
        <end position="713"/>
    </location>
    <ligand>
        <name>GTP</name>
        <dbReference type="ChEBI" id="CHEBI:37565"/>
    </ligand>
</feature>
<dbReference type="Pfam" id="PF03144">
    <property type="entry name" value="GTP_EFTU_D2"/>
    <property type="match status" value="1"/>
</dbReference>
<proteinExistence type="inferred from homology"/>
<dbReference type="CDD" id="cd01887">
    <property type="entry name" value="IF2_eIF5B"/>
    <property type="match status" value="1"/>
</dbReference>
<feature type="compositionally biased region" description="Basic residues" evidence="12">
    <location>
        <begin position="357"/>
        <end position="367"/>
    </location>
</feature>
<feature type="region of interest" description="Disordered" evidence="12">
    <location>
        <begin position="138"/>
        <end position="157"/>
    </location>
</feature>
<gene>
    <name evidence="10" type="primary">infB</name>
    <name evidence="14" type="ORF">DR864_10590</name>
</gene>
<dbReference type="InterPro" id="IPR015760">
    <property type="entry name" value="TIF_IF2"/>
</dbReference>
<name>A0A344THN3_9BACT</name>
<dbReference type="InterPro" id="IPR036925">
    <property type="entry name" value="TIF_IF2_dom3_sf"/>
</dbReference>
<protein>
    <recommendedName>
        <fullName evidence="3 10">Translation initiation factor IF-2</fullName>
    </recommendedName>
</protein>
<dbReference type="PANTHER" id="PTHR43381">
    <property type="entry name" value="TRANSLATION INITIATION FACTOR IF-2-RELATED"/>
    <property type="match status" value="1"/>
</dbReference>
<evidence type="ECO:0000256" key="9">
    <source>
        <dbReference type="ARBA" id="ARBA00025162"/>
    </source>
</evidence>
<dbReference type="InterPro" id="IPR027417">
    <property type="entry name" value="P-loop_NTPase"/>
</dbReference>
<dbReference type="InterPro" id="IPR004161">
    <property type="entry name" value="EFTu-like_2"/>
</dbReference>
<feature type="domain" description="Tr-type G" evidence="13">
    <location>
        <begin position="600"/>
        <end position="770"/>
    </location>
</feature>
<evidence type="ECO:0000256" key="8">
    <source>
        <dbReference type="ARBA" id="ARBA00023134"/>
    </source>
</evidence>
<dbReference type="SUPFAM" id="SSF52540">
    <property type="entry name" value="P-loop containing nucleoside triphosphate hydrolases"/>
    <property type="match status" value="1"/>
</dbReference>
<evidence type="ECO:0000256" key="4">
    <source>
        <dbReference type="ARBA" id="ARBA00022490"/>
    </source>
</evidence>
<feature type="compositionally biased region" description="Basic and acidic residues" evidence="12">
    <location>
        <begin position="340"/>
        <end position="356"/>
    </location>
</feature>
<dbReference type="Gene3D" id="3.40.50.300">
    <property type="entry name" value="P-loop containing nucleotide triphosphate hydrolases"/>
    <property type="match status" value="1"/>
</dbReference>
<comment type="similarity">
    <text evidence="2 10 11">Belongs to the TRAFAC class translation factor GTPase superfamily. Classic translation factor GTPase family. IF-2 subfamily.</text>
</comment>
<dbReference type="PROSITE" id="PS51722">
    <property type="entry name" value="G_TR_2"/>
    <property type="match status" value="1"/>
</dbReference>
<dbReference type="InterPro" id="IPR009000">
    <property type="entry name" value="Transl_B-barrel_sf"/>
</dbReference>
<dbReference type="InterPro" id="IPR005225">
    <property type="entry name" value="Small_GTP-bd"/>
</dbReference>
<dbReference type="Proteomes" id="UP000251993">
    <property type="component" value="Chromosome"/>
</dbReference>
<dbReference type="PANTHER" id="PTHR43381:SF5">
    <property type="entry name" value="TR-TYPE G DOMAIN-CONTAINING PROTEIN"/>
    <property type="match status" value="1"/>
</dbReference>
<dbReference type="FunFam" id="2.40.30.10:FF:000008">
    <property type="entry name" value="Translation initiation factor IF-2"/>
    <property type="match status" value="1"/>
</dbReference>
<keyword evidence="4 10" id="KW-0963">Cytoplasm</keyword>
<dbReference type="Pfam" id="PF22042">
    <property type="entry name" value="EF-G_D2"/>
    <property type="match status" value="1"/>
</dbReference>
<evidence type="ECO:0000256" key="12">
    <source>
        <dbReference type="SAM" id="MobiDB-lite"/>
    </source>
</evidence>
<dbReference type="GO" id="GO:0005525">
    <property type="term" value="F:GTP binding"/>
    <property type="evidence" value="ECO:0007669"/>
    <property type="project" value="UniProtKB-KW"/>
</dbReference>
<dbReference type="SUPFAM" id="SSF50447">
    <property type="entry name" value="Translation proteins"/>
    <property type="match status" value="2"/>
</dbReference>
<dbReference type="EMBL" id="CP030850">
    <property type="protein sequence ID" value="AXE18154.1"/>
    <property type="molecule type" value="Genomic_DNA"/>
</dbReference>
<keyword evidence="15" id="KW-1185">Reference proteome</keyword>
<dbReference type="FunFam" id="3.40.50.10050:FF:000001">
    <property type="entry name" value="Translation initiation factor IF-2"/>
    <property type="match status" value="1"/>
</dbReference>
<accession>A0A344THN3</accession>
<feature type="compositionally biased region" description="Polar residues" evidence="12">
    <location>
        <begin position="387"/>
        <end position="401"/>
    </location>
</feature>
<feature type="compositionally biased region" description="Low complexity" evidence="12">
    <location>
        <begin position="374"/>
        <end position="385"/>
    </location>
</feature>
<dbReference type="HAMAP" id="MF_00100_B">
    <property type="entry name" value="IF_2_B"/>
    <property type="match status" value="1"/>
</dbReference>
<feature type="binding site" evidence="10">
    <location>
        <begin position="656"/>
        <end position="660"/>
    </location>
    <ligand>
        <name>GTP</name>
        <dbReference type="ChEBI" id="CHEBI:37565"/>
    </ligand>
</feature>
<dbReference type="InterPro" id="IPR006847">
    <property type="entry name" value="IF2_N"/>
</dbReference>
<dbReference type="OrthoDB" id="9811804at2"/>
<comment type="subcellular location">
    <subcellularLocation>
        <location evidence="1 10">Cytoplasm</location>
    </subcellularLocation>
</comment>
<dbReference type="Pfam" id="PF00009">
    <property type="entry name" value="GTP_EFTU"/>
    <property type="match status" value="1"/>
</dbReference>
<dbReference type="GO" id="GO:0005737">
    <property type="term" value="C:cytoplasm"/>
    <property type="evidence" value="ECO:0007669"/>
    <property type="project" value="UniProtKB-SubCell"/>
</dbReference>
<dbReference type="InterPro" id="IPR044145">
    <property type="entry name" value="IF2_II"/>
</dbReference>
<evidence type="ECO:0000256" key="11">
    <source>
        <dbReference type="RuleBase" id="RU000644"/>
    </source>
</evidence>
<evidence type="ECO:0000256" key="6">
    <source>
        <dbReference type="ARBA" id="ARBA00022741"/>
    </source>
</evidence>
<organism evidence="14 15">
    <name type="scientific">Runella rosea</name>
    <dbReference type="NCBI Taxonomy" id="2259595"/>
    <lineage>
        <taxon>Bacteria</taxon>
        <taxon>Pseudomonadati</taxon>
        <taxon>Bacteroidota</taxon>
        <taxon>Cytophagia</taxon>
        <taxon>Cytophagales</taxon>
        <taxon>Spirosomataceae</taxon>
        <taxon>Runella</taxon>
    </lineage>
</organism>
<evidence type="ECO:0000313" key="14">
    <source>
        <dbReference type="EMBL" id="AXE18154.1"/>
    </source>
</evidence>
<dbReference type="FunFam" id="3.40.50.300:FF:000019">
    <property type="entry name" value="Translation initiation factor IF-2"/>
    <property type="match status" value="1"/>
</dbReference>
<feature type="compositionally biased region" description="Low complexity" evidence="12">
    <location>
        <begin position="411"/>
        <end position="453"/>
    </location>
</feature>
<dbReference type="GO" id="GO:0003924">
    <property type="term" value="F:GTPase activity"/>
    <property type="evidence" value="ECO:0007669"/>
    <property type="project" value="UniProtKB-UniRule"/>
</dbReference>
<dbReference type="NCBIfam" id="TIGR00231">
    <property type="entry name" value="small_GTP"/>
    <property type="match status" value="1"/>
</dbReference>
<dbReference type="CDD" id="cd03692">
    <property type="entry name" value="mtIF2_IVc"/>
    <property type="match status" value="1"/>
</dbReference>
<evidence type="ECO:0000256" key="5">
    <source>
        <dbReference type="ARBA" id="ARBA00022540"/>
    </source>
</evidence>
<keyword evidence="6 10" id="KW-0547">Nucleotide-binding</keyword>
<dbReference type="Pfam" id="PF04760">
    <property type="entry name" value="IF2_N"/>
    <property type="match status" value="1"/>
</dbReference>
<dbReference type="Gene3D" id="2.40.30.10">
    <property type="entry name" value="Translation factors"/>
    <property type="match status" value="2"/>
</dbReference>
<keyword evidence="7 10" id="KW-0648">Protein biosynthesis</keyword>